<dbReference type="PROSITE" id="PS00211">
    <property type="entry name" value="ABC_TRANSPORTER_1"/>
    <property type="match status" value="2"/>
</dbReference>
<dbReference type="FunFam" id="3.40.50.300:FF:000479">
    <property type="entry name" value="Multidrug resistance protein 1A"/>
    <property type="match status" value="1"/>
</dbReference>
<feature type="transmembrane region" description="Helical" evidence="13">
    <location>
        <begin position="78"/>
        <end position="99"/>
    </location>
</feature>
<dbReference type="InterPro" id="IPR004843">
    <property type="entry name" value="Calcineurin-like_PHP"/>
</dbReference>
<evidence type="ECO:0000256" key="8">
    <source>
        <dbReference type="ARBA" id="ARBA00022967"/>
    </source>
</evidence>
<keyword evidence="3" id="KW-0813">Transport</keyword>
<dbReference type="SUPFAM" id="SSF52540">
    <property type="entry name" value="P-loop containing nucleoside triphosphate hydrolases"/>
    <property type="match status" value="2"/>
</dbReference>
<dbReference type="PROSITE" id="PS50929">
    <property type="entry name" value="ABC_TM1F"/>
    <property type="match status" value="2"/>
</dbReference>
<dbReference type="PROSITE" id="PS50893">
    <property type="entry name" value="ABC_TRANSPORTER_2"/>
    <property type="match status" value="2"/>
</dbReference>
<keyword evidence="7" id="KW-0067">ATP-binding</keyword>
<dbReference type="EMBL" id="LN719426">
    <property type="protein sequence ID" value="CEP08363.1"/>
    <property type="molecule type" value="Genomic_DNA"/>
</dbReference>
<evidence type="ECO:0000256" key="13">
    <source>
        <dbReference type="SAM" id="Phobius"/>
    </source>
</evidence>
<dbReference type="CDD" id="cd18577">
    <property type="entry name" value="ABC_6TM_Pgp_ABCB1_D1_like"/>
    <property type="match status" value="1"/>
</dbReference>
<feature type="transmembrane region" description="Helical" evidence="13">
    <location>
        <begin position="738"/>
        <end position="764"/>
    </location>
</feature>
<dbReference type="CDD" id="cd18578">
    <property type="entry name" value="ABC_6TM_Pgp_ABCB1_D2_like"/>
    <property type="match status" value="1"/>
</dbReference>
<dbReference type="InterPro" id="IPR029052">
    <property type="entry name" value="Metallo-depent_PP-like"/>
</dbReference>
<keyword evidence="12" id="KW-0175">Coiled coil</keyword>
<accession>A0A0B7MZ14</accession>
<sequence>MEKNKVKKKSETVPIFRLFQFATKRDLLLICIASFCSSTTGAIQPISILFFGNVLKKLGEAIVDGSDLMEATMPIIKLYVYLGTGVMTAAYISNCLWVLTGENQARRIRQLYVHSILRQDMSWFDKSEEGSLTTRLSADIQLIQDGISEKFGQFLMCFAQFIAGCSVAFSKGWRLSIVMIAVTPAIACTGGVMGILVTKYTVETQDAYADAGSISEQVFAGIRTVYSFSLQRRFASRYDDKLDKAMKAGIKRGIILGTGLGTFMFCLFAMYGLSFWYGSRLVHDHIMDGSTVLVVFLSMMMGEFSLLQLPTNLAAVSSASAAAYKIFETIKRVPDIDTSSANGLVPSKVLGELEFKNVKFRYPTRPDTIILKDLNLLIKPGMTVAFVGPSGSGKSTSVQLLQRFYDPMSGSVSLDGHNLKDLNVKWLRQQIGVVSQEPVLFNASIRQNLMMGSADPNVNMEEITAACKKANCHSFIKQLPKGYDTLVGEHGGMLSGGQKQRIAIARAILKNPAILLLDEATSALDTQSERLVQKALDEAAADRTTIVVAHRLSTVRNANLIVVMEQGNLIEQGTHNELIAKGGVYAELVKKQQILTSAEKENRKTKQEEDEEDEILLRNEAIEINRKSCIELNRASQPSTIATVPGARKSRFSVLDGFEEKLRREKRQKKDSKRMKAPVWKVFKQMRPQWGWIVLGSVGACVAGTVFPLYALFFAKVITMLNENDDKDYGPLEGPNMYSFLFVILGLFAFLGFALQTVSFEIAGAKYTKKLRSMLFVAFMKQEIGYFDRDENNVGSLTSKLAVDAKNVNEMITRAWPDVVQIAFTSVIGKYYTNPCCVRIADTDVLLSFILGLTIAFMHSWKLTLIIMCMTPLIVGAAGWNSKVQEGFEGSTKEANEQSAEVASEAIKEIRTVTALNKQSHFEERYYNATQRPHRLAQRKAYTSSIGFALLQGTSLYTNAVAFYAGSKLITQGNLDLSDMVITMMSIMIMADGVGRSSIFVSTFAKAKIAAVTTFEVLDRQPAIDSELEGIEPEPEDVDGDIDFSSIGFRYPARPDIPIFDGEFSLKGKRGQTIALVGPSGCGKSTTIGMLQRWYDPLSGTVRLDNHNVKSFTLKNLRSHMALVGQEPVLFDLSIEDNIRFGVDDSKSVSLEQVHEACKAANIYDFITSLSDGFATKCGDKGSQLSGGQKQRIAIARALIRKPKVLLLDEATSALDSESEKLVQAALDNIIQEGGRTTITIAHRLSTITNADLICVIKDAKVIEQGNHWDLLKLNGVYKSLVQQQSLSSTTSNNNADPNKRPIFPKKQQFIRWLRLHRKILLMLASLLIVALYCMKSVISNYTTFIAIKMDNTMFDRGYVSCGHLRKEPMLFVQDTHHVELVWEMNCGTAKKEMILTYWTDSSDDIKVIRPVDPQVLDAFHTVYKTMIGPLSNGPVHYAIELVKQNNKKKTLARYSFDWFAANDKQQPIRIAAMADNQFGLLTFSSLLRQIRKLPQQKKPHFLLHAGDAVQNYPSLRQWQTDFAGPLAMHGVCQKMPLIYAHGNHDYDHVGEYIYTRSQDPESPWFSFSMANNAIRFIILDSNIDWDLQDQWLRQEIESDLFKQAQFRIVVVHVPPFLEYWDPEAWFQLRQSEWGAFVKDRYVPLFEQGGVNLVISGHQHNYERGERNGIHYAIIGGAGGDIDYDQVKDWGMYEAKLLDFHFVLLEFRPPTLQETTDTWSLQWDTFDINGHKVDSVLIASHCRDLSHEQHLDDDRKEIDN</sequence>
<evidence type="ECO:0000259" key="14">
    <source>
        <dbReference type="PROSITE" id="PS50893"/>
    </source>
</evidence>
<feature type="transmembrane region" description="Helical" evidence="13">
    <location>
        <begin position="27"/>
        <end position="51"/>
    </location>
</feature>
<dbReference type="CDD" id="cd03249">
    <property type="entry name" value="ABC_MTABC3_MDL1_MDL2"/>
    <property type="match status" value="2"/>
</dbReference>
<dbReference type="InterPro" id="IPR003439">
    <property type="entry name" value="ABC_transporter-like_ATP-bd"/>
</dbReference>
<evidence type="ECO:0000256" key="2">
    <source>
        <dbReference type="ARBA" id="ARBA00007577"/>
    </source>
</evidence>
<reference evidence="16 17" key="1">
    <citation type="submission" date="2014-09" db="EMBL/GenBank/DDBJ databases">
        <authorList>
            <person name="Ellenberger Sabrina"/>
        </authorList>
    </citation>
    <scope>NUCLEOTIDE SEQUENCE [LARGE SCALE GENOMIC DNA]</scope>
    <source>
        <strain evidence="16 17">CBS 412.66</strain>
    </source>
</reference>
<dbReference type="InterPro" id="IPR003593">
    <property type="entry name" value="AAA+_ATPase"/>
</dbReference>
<feature type="transmembrane region" description="Helical" evidence="13">
    <location>
        <begin position="690"/>
        <end position="718"/>
    </location>
</feature>
<dbReference type="FunFam" id="3.40.50.300:FF:000205">
    <property type="entry name" value="ABC transporter B family member 4"/>
    <property type="match status" value="1"/>
</dbReference>
<dbReference type="STRING" id="35722.A0A0B7MZ14"/>
<evidence type="ECO:0000256" key="4">
    <source>
        <dbReference type="ARBA" id="ARBA00022692"/>
    </source>
</evidence>
<proteinExistence type="inferred from homology"/>
<dbReference type="InterPro" id="IPR027417">
    <property type="entry name" value="P-loop_NTPase"/>
</dbReference>
<dbReference type="PANTHER" id="PTHR43394">
    <property type="entry name" value="ATP-DEPENDENT PERMEASE MDL1, MITOCHONDRIAL"/>
    <property type="match status" value="1"/>
</dbReference>
<evidence type="ECO:0000256" key="5">
    <source>
        <dbReference type="ARBA" id="ARBA00022737"/>
    </source>
</evidence>
<evidence type="ECO:0000259" key="15">
    <source>
        <dbReference type="PROSITE" id="PS50929"/>
    </source>
</evidence>
<feature type="coiled-coil region" evidence="12">
    <location>
        <begin position="588"/>
        <end position="615"/>
    </location>
</feature>
<organism evidence="16 17">
    <name type="scientific">Parasitella parasitica</name>
    <dbReference type="NCBI Taxonomy" id="35722"/>
    <lineage>
        <taxon>Eukaryota</taxon>
        <taxon>Fungi</taxon>
        <taxon>Fungi incertae sedis</taxon>
        <taxon>Mucoromycota</taxon>
        <taxon>Mucoromycotina</taxon>
        <taxon>Mucoromycetes</taxon>
        <taxon>Mucorales</taxon>
        <taxon>Mucorineae</taxon>
        <taxon>Mucoraceae</taxon>
        <taxon>Parasitella</taxon>
    </lineage>
</organism>
<dbReference type="OrthoDB" id="6500128at2759"/>
<dbReference type="GO" id="GO:0016887">
    <property type="term" value="F:ATP hydrolysis activity"/>
    <property type="evidence" value="ECO:0007669"/>
    <property type="project" value="InterPro"/>
</dbReference>
<evidence type="ECO:0000256" key="7">
    <source>
        <dbReference type="ARBA" id="ARBA00022840"/>
    </source>
</evidence>
<dbReference type="Proteomes" id="UP000054107">
    <property type="component" value="Unassembled WGS sequence"/>
</dbReference>
<keyword evidence="5" id="KW-0677">Repeat</keyword>
<evidence type="ECO:0000256" key="1">
    <source>
        <dbReference type="ARBA" id="ARBA00004141"/>
    </source>
</evidence>
<evidence type="ECO:0000256" key="12">
    <source>
        <dbReference type="SAM" id="Coils"/>
    </source>
</evidence>
<keyword evidence="11" id="KW-0325">Glycoprotein</keyword>
<keyword evidence="9 13" id="KW-1133">Transmembrane helix</keyword>
<feature type="transmembrane region" description="Helical" evidence="13">
    <location>
        <begin position="254"/>
        <end position="277"/>
    </location>
</feature>
<feature type="transmembrane region" description="Helical" evidence="13">
    <location>
        <begin position="289"/>
        <end position="307"/>
    </location>
</feature>
<evidence type="ECO:0000256" key="11">
    <source>
        <dbReference type="ARBA" id="ARBA00023180"/>
    </source>
</evidence>
<dbReference type="InterPro" id="IPR017871">
    <property type="entry name" value="ABC_transporter-like_CS"/>
</dbReference>
<keyword evidence="4 13" id="KW-0812">Transmembrane</keyword>
<name>A0A0B7MZ14_9FUNG</name>
<feature type="domain" description="ABC transporter" evidence="14">
    <location>
        <begin position="1042"/>
        <end position="1284"/>
    </location>
</feature>
<evidence type="ECO:0000313" key="16">
    <source>
        <dbReference type="EMBL" id="CEP08363.1"/>
    </source>
</evidence>
<evidence type="ECO:0000256" key="9">
    <source>
        <dbReference type="ARBA" id="ARBA00022989"/>
    </source>
</evidence>
<dbReference type="Gene3D" id="3.60.21.10">
    <property type="match status" value="1"/>
</dbReference>
<dbReference type="GO" id="GO:0015421">
    <property type="term" value="F:ABC-type oligopeptide transporter activity"/>
    <property type="evidence" value="ECO:0007669"/>
    <property type="project" value="TreeGrafter"/>
</dbReference>
<comment type="subcellular location">
    <subcellularLocation>
        <location evidence="1">Membrane</location>
        <topology evidence="1">Multi-pass membrane protein</topology>
    </subcellularLocation>
</comment>
<feature type="domain" description="ABC transmembrane type-1" evidence="15">
    <location>
        <begin position="32"/>
        <end position="318"/>
    </location>
</feature>
<dbReference type="InterPro" id="IPR011527">
    <property type="entry name" value="ABC1_TM_dom"/>
</dbReference>
<dbReference type="Pfam" id="PF00664">
    <property type="entry name" value="ABC_membrane"/>
    <property type="match status" value="3"/>
</dbReference>
<dbReference type="InterPro" id="IPR039421">
    <property type="entry name" value="Type_1_exporter"/>
</dbReference>
<dbReference type="Pfam" id="PF00005">
    <property type="entry name" value="ABC_tran"/>
    <property type="match status" value="2"/>
</dbReference>
<dbReference type="PANTHER" id="PTHR43394:SF27">
    <property type="entry name" value="ATP-DEPENDENT TRANSLOCASE ABCB1-LIKE"/>
    <property type="match status" value="1"/>
</dbReference>
<comment type="similarity">
    <text evidence="2">Belongs to the ABC transporter superfamily. ABCB family. Multidrug resistance exporter (TC 3.A.1.201) subfamily.</text>
</comment>
<feature type="domain" description="ABC transporter" evidence="14">
    <location>
        <begin position="353"/>
        <end position="591"/>
    </location>
</feature>
<dbReference type="GO" id="GO:0005743">
    <property type="term" value="C:mitochondrial inner membrane"/>
    <property type="evidence" value="ECO:0007669"/>
    <property type="project" value="TreeGrafter"/>
</dbReference>
<keyword evidence="17" id="KW-1185">Reference proteome</keyword>
<dbReference type="SUPFAM" id="SSF90123">
    <property type="entry name" value="ABC transporter transmembrane region"/>
    <property type="match status" value="3"/>
</dbReference>
<keyword evidence="6" id="KW-0547">Nucleotide-binding</keyword>
<dbReference type="GO" id="GO:0090374">
    <property type="term" value="P:oligopeptide export from mitochondrion"/>
    <property type="evidence" value="ECO:0007669"/>
    <property type="project" value="TreeGrafter"/>
</dbReference>
<protein>
    <submittedName>
        <fullName evidence="16">Uncharacterized protein</fullName>
    </submittedName>
</protein>
<dbReference type="SMART" id="SM00382">
    <property type="entry name" value="AAA"/>
    <property type="match status" value="2"/>
</dbReference>
<dbReference type="SUPFAM" id="SSF56300">
    <property type="entry name" value="Metallo-dependent phosphatases"/>
    <property type="match status" value="1"/>
</dbReference>
<dbReference type="Gene3D" id="1.20.1560.10">
    <property type="entry name" value="ABC transporter type 1, transmembrane domain"/>
    <property type="match status" value="3"/>
</dbReference>
<evidence type="ECO:0000313" key="17">
    <source>
        <dbReference type="Proteomes" id="UP000054107"/>
    </source>
</evidence>
<evidence type="ECO:0000256" key="6">
    <source>
        <dbReference type="ARBA" id="ARBA00022741"/>
    </source>
</evidence>
<gene>
    <name evidence="16" type="primary">PARPA_01674.1 scaffold 1359</name>
</gene>
<evidence type="ECO:0000256" key="10">
    <source>
        <dbReference type="ARBA" id="ARBA00023136"/>
    </source>
</evidence>
<dbReference type="InterPro" id="IPR036640">
    <property type="entry name" value="ABC1_TM_sf"/>
</dbReference>
<feature type="transmembrane region" description="Helical" evidence="13">
    <location>
        <begin position="175"/>
        <end position="197"/>
    </location>
</feature>
<evidence type="ECO:0000256" key="3">
    <source>
        <dbReference type="ARBA" id="ARBA00022448"/>
    </source>
</evidence>
<keyword evidence="8" id="KW-1278">Translocase</keyword>
<dbReference type="Gene3D" id="3.40.50.300">
    <property type="entry name" value="P-loop containing nucleotide triphosphate hydrolases"/>
    <property type="match status" value="2"/>
</dbReference>
<feature type="transmembrane region" description="Helical" evidence="13">
    <location>
        <begin position="151"/>
        <end position="169"/>
    </location>
</feature>
<keyword evidence="10 13" id="KW-0472">Membrane</keyword>
<dbReference type="GO" id="GO:0005524">
    <property type="term" value="F:ATP binding"/>
    <property type="evidence" value="ECO:0007669"/>
    <property type="project" value="UniProtKB-KW"/>
</dbReference>
<dbReference type="Pfam" id="PF00149">
    <property type="entry name" value="Metallophos"/>
    <property type="match status" value="1"/>
</dbReference>
<feature type="domain" description="ABC transmembrane type-1" evidence="15">
    <location>
        <begin position="694"/>
        <end position="1006"/>
    </location>
</feature>